<comment type="caution">
    <text evidence="2">The sequence shown here is derived from an EMBL/GenBank/DDBJ whole genome shotgun (WGS) entry which is preliminary data.</text>
</comment>
<sequence>MFRASKNKTKLLSKIKNKRRRGSKGVKTKKQGLSDKSLKQGTKRKIMSI</sequence>
<reference evidence="2" key="2">
    <citation type="submission" date="2015-03" db="EMBL/GenBank/DDBJ databases">
        <title>Genome sequence of Pseudoalteromonas citrea.</title>
        <authorList>
            <person name="Xie B.-B."/>
            <person name="Rong J.-C."/>
            <person name="Qin Q.-L."/>
            <person name="Zhang Y.-Z."/>
        </authorList>
    </citation>
    <scope>NUCLEOTIDE SEQUENCE</scope>
    <source>
        <strain evidence="2">DSM 8771</strain>
    </source>
</reference>
<feature type="region of interest" description="Disordered" evidence="1">
    <location>
        <begin position="1"/>
        <end position="49"/>
    </location>
</feature>
<dbReference type="AlphaFoldDB" id="A0AAD4AKA0"/>
<feature type="compositionally biased region" description="Basic residues" evidence="1">
    <location>
        <begin position="1"/>
        <end position="30"/>
    </location>
</feature>
<accession>A0AAD4AKA0</accession>
<evidence type="ECO:0000313" key="2">
    <source>
        <dbReference type="EMBL" id="KAF7773705.1"/>
    </source>
</evidence>
<dbReference type="Proteomes" id="UP000016487">
    <property type="component" value="Unassembled WGS sequence"/>
</dbReference>
<proteinExistence type="predicted"/>
<evidence type="ECO:0000313" key="3">
    <source>
        <dbReference type="Proteomes" id="UP000016487"/>
    </source>
</evidence>
<protein>
    <submittedName>
        <fullName evidence="2">Uncharacterized protein</fullName>
    </submittedName>
</protein>
<organism evidence="2 3">
    <name type="scientific">Pseudoalteromonas citrea</name>
    <dbReference type="NCBI Taxonomy" id="43655"/>
    <lineage>
        <taxon>Bacteria</taxon>
        <taxon>Pseudomonadati</taxon>
        <taxon>Pseudomonadota</taxon>
        <taxon>Gammaproteobacteria</taxon>
        <taxon>Alteromonadales</taxon>
        <taxon>Pseudoalteromonadaceae</taxon>
        <taxon>Pseudoalteromonas</taxon>
    </lineage>
</organism>
<evidence type="ECO:0000256" key="1">
    <source>
        <dbReference type="SAM" id="MobiDB-lite"/>
    </source>
</evidence>
<name>A0AAD4AKA0_9GAMM</name>
<gene>
    <name evidence="2" type="ORF">PCIT_a0011</name>
</gene>
<reference evidence="2" key="1">
    <citation type="journal article" date="2012" name="J. Bacteriol.">
        <title>Genome sequences of type strains of seven species of the marine bacterium Pseudoalteromonas.</title>
        <authorList>
            <person name="Xie B.B."/>
            <person name="Shu Y.L."/>
            <person name="Qin Q.L."/>
            <person name="Rong J.C."/>
            <person name="Zhang X.Y."/>
            <person name="Chen X.L."/>
            <person name="Shi M."/>
            <person name="He H.L."/>
            <person name="Zhou B.C."/>
            <person name="Zhang Y.Z."/>
        </authorList>
    </citation>
    <scope>NUCLEOTIDE SEQUENCE</scope>
    <source>
        <strain evidence="2">DSM 8771</strain>
    </source>
</reference>
<dbReference type="EMBL" id="AHBZ03000014">
    <property type="protein sequence ID" value="KAF7773705.1"/>
    <property type="molecule type" value="Genomic_DNA"/>
</dbReference>